<dbReference type="InterPro" id="IPR052726">
    <property type="entry name" value="Phage_Baseplate_Hub"/>
</dbReference>
<dbReference type="InterPro" id="IPR058530">
    <property type="entry name" value="Baseplate_J-like_C"/>
</dbReference>
<dbReference type="AlphaFoldDB" id="A0A2D2D5N1"/>
<dbReference type="Proteomes" id="UP000230709">
    <property type="component" value="Chromosome"/>
</dbReference>
<dbReference type="EMBL" id="CP023737">
    <property type="protein sequence ID" value="ATQ70283.1"/>
    <property type="molecule type" value="Genomic_DNA"/>
</dbReference>
<dbReference type="InterPro" id="IPR014507">
    <property type="entry name" value="Baseplate_assembly_J_pred"/>
</dbReference>
<name>A0A2D2D5N1_METT3</name>
<proteinExistence type="predicted"/>
<keyword evidence="4" id="KW-1185">Reference proteome</keyword>
<feature type="domain" description="Baseplate J-like central" evidence="1">
    <location>
        <begin position="66"/>
        <end position="141"/>
    </location>
</feature>
<dbReference type="STRING" id="595536.GCA_000178815_03580"/>
<dbReference type="PANTHER" id="PTHR35862">
    <property type="entry name" value="FELS-2 PROPHAGE PROTEIN"/>
    <property type="match status" value="1"/>
</dbReference>
<dbReference type="PIRSF" id="PIRSF020481">
    <property type="entry name" value="BAP"/>
    <property type="match status" value="1"/>
</dbReference>
<organism evidence="3 4">
    <name type="scientific">Methylosinus trichosporium (strain ATCC 35070 / NCIMB 11131 / UNIQEM 75 / OB3b)</name>
    <dbReference type="NCBI Taxonomy" id="595536"/>
    <lineage>
        <taxon>Bacteria</taxon>
        <taxon>Pseudomonadati</taxon>
        <taxon>Pseudomonadota</taxon>
        <taxon>Alphaproteobacteria</taxon>
        <taxon>Hyphomicrobiales</taxon>
        <taxon>Methylocystaceae</taxon>
        <taxon>Methylosinus</taxon>
    </lineage>
</organism>
<accession>A0A2D2D5N1</accession>
<dbReference type="InterPro" id="IPR058531">
    <property type="entry name" value="Baseplate_J_M"/>
</dbReference>
<evidence type="ECO:0000313" key="3">
    <source>
        <dbReference type="EMBL" id="ATQ70283.1"/>
    </source>
</evidence>
<evidence type="ECO:0000313" key="4">
    <source>
        <dbReference type="Proteomes" id="UP000230709"/>
    </source>
</evidence>
<gene>
    <name evidence="3" type="ORF">CQW49_07855</name>
</gene>
<dbReference type="PANTHER" id="PTHR35862:SF1">
    <property type="entry name" value="FELS-2 PROPHAGE PROTEIN"/>
    <property type="match status" value="1"/>
</dbReference>
<dbReference type="KEGG" id="mtw:CQW49_07855"/>
<evidence type="ECO:0000259" key="2">
    <source>
        <dbReference type="Pfam" id="PF26079"/>
    </source>
</evidence>
<dbReference type="Pfam" id="PF26078">
    <property type="entry name" value="Baseplate_J_M"/>
    <property type="match status" value="1"/>
</dbReference>
<feature type="domain" description="Baseplate J-like C-terminal" evidence="2">
    <location>
        <begin position="148"/>
        <end position="226"/>
    </location>
</feature>
<sequence>MRARINDAAKATMLAFAVGADLEQLAALYGVARRLIAAATANAAAVYESDAELRRRAQIAPEAFTTCGSAGAYVHHALEAAPELIDARPIVSLSSSGQAGVRVVCLARGGDGVPSAGALAAVRARLNRTDVKPMTVPVAIAAAAPVAYSVAASLQIHAGAASAPIQAAAIAAAQAMIAARRGLGVDVLRQAFEAALRVAGVERVVLSAPPVDIAIADDQCANCVGLDVSVVALDD</sequence>
<protein>
    <submittedName>
        <fullName evidence="3">Baseplate assembly protein</fullName>
    </submittedName>
</protein>
<evidence type="ECO:0000259" key="1">
    <source>
        <dbReference type="Pfam" id="PF26078"/>
    </source>
</evidence>
<dbReference type="Pfam" id="PF26079">
    <property type="entry name" value="Baseplate_J_C"/>
    <property type="match status" value="1"/>
</dbReference>
<reference evidence="4" key="1">
    <citation type="submission" date="2017-10" db="EMBL/GenBank/DDBJ databases">
        <title>Completed PacBio SMRT sequence of Methylosinus trichosporium OB3b reveals presence of a third large plasmid.</title>
        <authorList>
            <person name="Charles T.C."/>
            <person name="Lynch M.D.J."/>
            <person name="Heil J.R."/>
            <person name="Cheng J."/>
        </authorList>
    </citation>
    <scope>NUCLEOTIDE SEQUENCE [LARGE SCALE GENOMIC DNA]</scope>
    <source>
        <strain evidence="4">OB3b</strain>
    </source>
</reference>